<dbReference type="PANTHER" id="PTHR46889:SF5">
    <property type="entry name" value="INTEGRASE PROTEIN"/>
    <property type="match status" value="1"/>
</dbReference>
<reference evidence="3" key="2">
    <citation type="journal article" date="2013" name="PLoS ONE">
        <title>A Gene Expression Study of the Activities of Aromatic Ring-Cleavage Dioxygenases in Mycobacterium gilvum PYR-GCK to Changes in Salinity and pH during Pyrene Degradation.</title>
        <authorList>
            <person name="Badejo A.C."/>
            <person name="Badejo A.O."/>
            <person name="Shin K.H."/>
            <person name="Chai Y.G."/>
        </authorList>
    </citation>
    <scope>NUCLEOTIDE SEQUENCE [LARGE SCALE GENOMIC DNA]</scope>
    <source>
        <strain evidence="3">PYR-GCK</strain>
    </source>
</reference>
<name>A4T594_MYCGI</name>
<evidence type="ECO:0000259" key="2">
    <source>
        <dbReference type="PROSITE" id="PS50994"/>
    </source>
</evidence>
<dbReference type="InterPro" id="IPR036397">
    <property type="entry name" value="RNaseH_sf"/>
</dbReference>
<dbReference type="PANTHER" id="PTHR46889">
    <property type="entry name" value="TRANSPOSASE INSF FOR INSERTION SEQUENCE IS3B-RELATED"/>
    <property type="match status" value="1"/>
</dbReference>
<reference evidence="3" key="1">
    <citation type="submission" date="2007-04" db="EMBL/GenBank/DDBJ databases">
        <authorList>
            <consortium name="US DOE Joint Genome Institute"/>
            <person name="Copeland A."/>
            <person name="Lucas S."/>
            <person name="Lapidus A."/>
            <person name="Barry K."/>
            <person name="Detter J.C."/>
            <person name="Glavina del Rio T."/>
            <person name="Hammon N."/>
            <person name="Israni S."/>
            <person name="Dalin E."/>
            <person name="Tice H."/>
            <person name="Pitluck S."/>
            <person name="Chain P."/>
            <person name="Malfatti S."/>
            <person name="Shin M."/>
            <person name="Vergez L."/>
            <person name="Schmutz J."/>
            <person name="Larimer F."/>
            <person name="Land M."/>
            <person name="Hauser L."/>
            <person name="Kyrpides N."/>
            <person name="Mikhailova N."/>
            <person name="Miller C."/>
            <person name="Richardson P."/>
        </authorList>
    </citation>
    <scope>NUCLEOTIDE SEQUENCE</scope>
    <source>
        <strain evidence="3">PYR-GCK</strain>
    </source>
</reference>
<dbReference type="Pfam" id="PF00665">
    <property type="entry name" value="rve"/>
    <property type="match status" value="1"/>
</dbReference>
<dbReference type="KEGG" id="mgi:Mflv_0665"/>
<protein>
    <submittedName>
        <fullName evidence="3">Integrase, catalytic region</fullName>
    </submittedName>
</protein>
<sequence>MAGPDGGAGLRWGVEPMCAVLSEHGIAISPSTYYEWIAKTPTRREIRDAELVEIITAAREGKRKGRFVQTLGSRKLWIWLRGQGHDVARCTVERIMRENGWEGARYGSKHKTTVADSSHVRYPDLVDRRFYASAPNRLWVADFTYVATWMGFVYVAFVIDAYSRRIVGWRAARSMTTDLVLDAIEHAFFTRTQDGTSLRGLIAHSDAGSQYTSVAFTQRLIDEGVDPSVGSVGDALDNALAETTVGSFKNEVIRRQGPWRDVNQVELATAEWVVWFNTERPHEYLDDFTPEAVEKLHYDQKLTPPKAG</sequence>
<dbReference type="InterPro" id="IPR050900">
    <property type="entry name" value="Transposase_IS3/IS150/IS904"/>
</dbReference>
<dbReference type="Gene3D" id="3.30.420.10">
    <property type="entry name" value="Ribonuclease H-like superfamily/Ribonuclease H"/>
    <property type="match status" value="1"/>
</dbReference>
<dbReference type="STRING" id="350054.Mflv_0665"/>
<dbReference type="InterPro" id="IPR012337">
    <property type="entry name" value="RNaseH-like_sf"/>
</dbReference>
<gene>
    <name evidence="3" type="ordered locus">Mflv_0665</name>
</gene>
<dbReference type="PROSITE" id="PS50994">
    <property type="entry name" value="INTEGRASE"/>
    <property type="match status" value="1"/>
</dbReference>
<proteinExistence type="predicted"/>
<feature type="domain" description="Integrase catalytic" evidence="2">
    <location>
        <begin position="131"/>
        <end position="298"/>
    </location>
</feature>
<dbReference type="EMBL" id="CP000656">
    <property type="protein sequence ID" value="ABP43153.1"/>
    <property type="molecule type" value="Genomic_DNA"/>
</dbReference>
<dbReference type="InterPro" id="IPR025948">
    <property type="entry name" value="HTH-like_dom"/>
</dbReference>
<dbReference type="InterPro" id="IPR048020">
    <property type="entry name" value="Transpos_IS3"/>
</dbReference>
<evidence type="ECO:0000256" key="1">
    <source>
        <dbReference type="ARBA" id="ARBA00002286"/>
    </source>
</evidence>
<dbReference type="GO" id="GO:0003676">
    <property type="term" value="F:nucleic acid binding"/>
    <property type="evidence" value="ECO:0007669"/>
    <property type="project" value="InterPro"/>
</dbReference>
<organism evidence="3">
    <name type="scientific">Mycolicibacterium gilvum (strain PYR-GCK)</name>
    <name type="common">Mycobacterium gilvum (strain PYR-GCK)</name>
    <dbReference type="NCBI Taxonomy" id="350054"/>
    <lineage>
        <taxon>Bacteria</taxon>
        <taxon>Bacillati</taxon>
        <taxon>Actinomycetota</taxon>
        <taxon>Actinomycetes</taxon>
        <taxon>Mycobacteriales</taxon>
        <taxon>Mycobacteriaceae</taxon>
        <taxon>Mycolicibacterium</taxon>
    </lineage>
</organism>
<accession>A4T594</accession>
<dbReference type="eggNOG" id="COG2801">
    <property type="taxonomic scope" value="Bacteria"/>
</dbReference>
<dbReference type="AlphaFoldDB" id="A4T594"/>
<dbReference type="GO" id="GO:0015074">
    <property type="term" value="P:DNA integration"/>
    <property type="evidence" value="ECO:0007669"/>
    <property type="project" value="InterPro"/>
</dbReference>
<dbReference type="NCBIfam" id="NF033516">
    <property type="entry name" value="transpos_IS3"/>
    <property type="match status" value="1"/>
</dbReference>
<dbReference type="HOGENOM" id="CLU_027402_4_0_11"/>
<dbReference type="Pfam" id="PF13276">
    <property type="entry name" value="HTH_21"/>
    <property type="match status" value="1"/>
</dbReference>
<evidence type="ECO:0000313" key="3">
    <source>
        <dbReference type="EMBL" id="ABP43153.1"/>
    </source>
</evidence>
<comment type="function">
    <text evidence="1">Involved in the transposition of the insertion sequence.</text>
</comment>
<dbReference type="SUPFAM" id="SSF53098">
    <property type="entry name" value="Ribonuclease H-like"/>
    <property type="match status" value="1"/>
</dbReference>
<dbReference type="InterPro" id="IPR001584">
    <property type="entry name" value="Integrase_cat-core"/>
</dbReference>